<dbReference type="Proteomes" id="UP001383192">
    <property type="component" value="Unassembled WGS sequence"/>
</dbReference>
<feature type="compositionally biased region" description="Basic and acidic residues" evidence="2">
    <location>
        <begin position="1141"/>
        <end position="1160"/>
    </location>
</feature>
<reference evidence="3 4" key="1">
    <citation type="submission" date="2024-01" db="EMBL/GenBank/DDBJ databases">
        <title>A draft genome for a cacao thread blight-causing isolate of Paramarasmius palmivorus.</title>
        <authorList>
            <person name="Baruah I.K."/>
            <person name="Bukari Y."/>
            <person name="Amoako-Attah I."/>
            <person name="Meinhardt L.W."/>
            <person name="Bailey B.A."/>
            <person name="Cohen S.P."/>
        </authorList>
    </citation>
    <scope>NUCLEOTIDE SEQUENCE [LARGE SCALE GENOMIC DNA]</scope>
    <source>
        <strain evidence="3 4">GH-12</strain>
    </source>
</reference>
<feature type="region of interest" description="Disordered" evidence="2">
    <location>
        <begin position="735"/>
        <end position="872"/>
    </location>
</feature>
<feature type="compositionally biased region" description="Polar residues" evidence="2">
    <location>
        <begin position="1409"/>
        <end position="1430"/>
    </location>
</feature>
<feature type="compositionally biased region" description="Low complexity" evidence="2">
    <location>
        <begin position="272"/>
        <end position="284"/>
    </location>
</feature>
<proteinExistence type="predicted"/>
<feature type="compositionally biased region" description="Polar residues" evidence="2">
    <location>
        <begin position="985"/>
        <end position="998"/>
    </location>
</feature>
<dbReference type="EMBL" id="JAYKXP010000021">
    <property type="protein sequence ID" value="KAK7047231.1"/>
    <property type="molecule type" value="Genomic_DNA"/>
</dbReference>
<keyword evidence="4" id="KW-1185">Reference proteome</keyword>
<evidence type="ECO:0000256" key="2">
    <source>
        <dbReference type="SAM" id="MobiDB-lite"/>
    </source>
</evidence>
<feature type="compositionally biased region" description="Low complexity" evidence="2">
    <location>
        <begin position="629"/>
        <end position="643"/>
    </location>
</feature>
<keyword evidence="1" id="KW-0175">Coiled coil</keyword>
<feature type="region of interest" description="Disordered" evidence="2">
    <location>
        <begin position="438"/>
        <end position="678"/>
    </location>
</feature>
<feature type="compositionally biased region" description="Low complexity" evidence="2">
    <location>
        <begin position="1012"/>
        <end position="1022"/>
    </location>
</feature>
<feature type="compositionally biased region" description="Basic and acidic residues" evidence="2">
    <location>
        <begin position="1496"/>
        <end position="1510"/>
    </location>
</feature>
<feature type="compositionally biased region" description="Polar residues" evidence="2">
    <location>
        <begin position="1301"/>
        <end position="1327"/>
    </location>
</feature>
<feature type="compositionally biased region" description="Polar residues" evidence="2">
    <location>
        <begin position="583"/>
        <end position="616"/>
    </location>
</feature>
<feature type="compositionally biased region" description="Low complexity" evidence="2">
    <location>
        <begin position="1666"/>
        <end position="1684"/>
    </location>
</feature>
<feature type="region of interest" description="Disordered" evidence="2">
    <location>
        <begin position="1141"/>
        <end position="1198"/>
    </location>
</feature>
<feature type="compositionally biased region" description="Low complexity" evidence="2">
    <location>
        <begin position="310"/>
        <end position="333"/>
    </location>
</feature>
<feature type="compositionally biased region" description="Polar residues" evidence="2">
    <location>
        <begin position="200"/>
        <end position="213"/>
    </location>
</feature>
<feature type="compositionally biased region" description="Low complexity" evidence="2">
    <location>
        <begin position="505"/>
        <end position="563"/>
    </location>
</feature>
<feature type="compositionally biased region" description="Low complexity" evidence="2">
    <location>
        <begin position="473"/>
        <end position="493"/>
    </location>
</feature>
<sequence>MTGHLNPPSQLPQPSVSLRPRASTRSSPALRSPKFAFQPSSPPSRSPPSVSPVPERRPIHDGAGPTVASQPRKLKKSPSRSGSINASKEKGQKSSGCNSSSSDRTSKSASVAAAVEEADRRLGDNGLGAKASWDTTPKQEPSSVRNRAFTGVGVGARRLTVAAPTRVASAIGNSLVSAATVSDDKGTIAVPDRKAEQATPAPSNSNTQSSASRMSFLPPPRVRAVTLGGTATVGARTTSTSTPIKSTVTPTKPISSRLLPASASPVTPRTVPSPKSSLKSRSTPSSPPPPPSTASSPPAVPPKSRLRRVTSTTPITSTLSPSLSSPPQTTTLSVHRTPSTSKLARRPSTNQSLPRPRYNSTPGPGSGPLLIPRSSSPSSLVTSPKLKPLLLSPYARLESRGIEVFVDEREMGTALETDKGKNDVLDTPGEVVKTSALATSQIDTPTRERQLKNRASSTGSSIPSSRKTSMTDSSRMPTRSSTATTSTMSPPSSLRATSRSSMAVPTTHTPNTSPNSSRPSTSTSNSHSSPRRTSTTAKPTAASTRTSATRISSRPSTSTSTSTLKIATRPTSPPNSSPASSSQQTDHSPQPSVTTSHSIEAVTGLQSQQSLNSGNTVIGPIPSSRPTFSPVVPRPRAVSSSSVKGPREPKITSRRNIVGVTTPDHSPTSPSSLRYSPDVISHTAPATELPQMSSSSDVLPPSRLETSNSFSSIISVYSSLPSASSTATTFRDSSYSAASTAHPPPSILSSSSDTPSSPRSTYAAPAPSSIFGMPLNAGTDPSRRERGKMRKPIPSFGGATAQSTDDNGDWDRWRTSSLSSGSYGTFRTAKMKDEDGRCSNGDPGGSIGSASSSGIGQGKATTTSVPTSTPSISFLPELSLGGALLDKALSLQSLSADAGPDQSKSIAGEDAAAPETLCDELPRPVNTRQTLAAETNMADNLDNVQPPIESKAATPCVQLPAEEKRSRIDTRSSHQRPFSDHRPLSPQSPSARRSSTLQKLPYNEMKQLLSKPSTPTGTTGPRVPSPCIPSDHPVFRPLRTTPPRDVARQPSETSPRTPSPSFTIAYLTPSDVDTTNGGDITPTPAEEIMLAYKRQTQRHSAIERSIEEAERLVGEMEREARNEAEAKLKAEVLRAAELEKGKKEMSMRKGDLNQLPRREASMPFTPTFPSASTDLNASSDEKVAKSHDTSPPTPSHAVFGSLGTVVAVGDGDDPDLQMSWSPPLGKGFVSGPGGKDSKGTRGHTSCVAVSKGKGHNLHGRPSLQEYSTSTKQTLVSTPSVNDDSSVFTAGQLVEIPPQKESIASSPLATTPTSVTVTGHGHSSSKSRIWNIMKRISTGALRDKYHRDVPDSPSDSPPPPVPALPEKLAKRMKSADRLASTPIDSPPRNLRSRRSVGTDRPGTGVESRGTMYSNSPTTTTESSLSMKTATRSSSPVSSSEVTSSQFFPVSRSSRSSVSSCKEDPPPLPSKVTLNSALSSPGLPRHILSPSELSKLQKSIESERDALTEYKRIPPRPSLSTSTTGPSSSSLESSSQSLFSHPHSRGQRSIDDWMIISTPAEEKPPFSLPVPPSKNRRREKAPQSEDLRSTSPAIPEFPTTILLNSTSRERADLSASPTIPEFSTSTPINSWSSKLHANSRSSPRLPARPSTAPTPPSPIRPSMKPDLAISSIPESTSATSSSLPGSKGRKSTSSIPTPAGRSMMIFRELPKTQSKRLPALTEQQKADKWDALLEKSAAAGGTLHIRPDVDQLESDNLRFSITDSEFGL</sequence>
<feature type="compositionally biased region" description="Basic and acidic residues" evidence="2">
    <location>
        <begin position="1366"/>
        <end position="1375"/>
    </location>
</feature>
<feature type="region of interest" description="Disordered" evidence="2">
    <location>
        <begin position="191"/>
        <end position="383"/>
    </location>
</feature>
<evidence type="ECO:0000313" key="3">
    <source>
        <dbReference type="EMBL" id="KAK7047231.1"/>
    </source>
</evidence>
<feature type="compositionally biased region" description="Low complexity" evidence="2">
    <location>
        <begin position="1516"/>
        <end position="1539"/>
    </location>
</feature>
<feature type="compositionally biased region" description="Polar residues" evidence="2">
    <location>
        <begin position="494"/>
        <end position="504"/>
    </location>
</feature>
<feature type="compositionally biased region" description="Low complexity" evidence="2">
    <location>
        <begin position="747"/>
        <end position="760"/>
    </location>
</feature>
<feature type="region of interest" description="Disordered" evidence="2">
    <location>
        <begin position="895"/>
        <end position="1083"/>
    </location>
</feature>
<feature type="coiled-coil region" evidence="1">
    <location>
        <begin position="1092"/>
        <end position="1141"/>
    </location>
</feature>
<protein>
    <submittedName>
        <fullName evidence="3">Uncharacterized protein</fullName>
    </submittedName>
</protein>
<evidence type="ECO:0000313" key="4">
    <source>
        <dbReference type="Proteomes" id="UP001383192"/>
    </source>
</evidence>
<accession>A0AAW0D9U1</accession>
<feature type="compositionally biased region" description="Polar residues" evidence="2">
    <location>
        <begin position="1167"/>
        <end position="1178"/>
    </location>
</feature>
<feature type="region of interest" description="Disordered" evidence="2">
    <location>
        <begin position="1298"/>
        <end position="1329"/>
    </location>
</feature>
<feature type="compositionally biased region" description="Low complexity" evidence="2">
    <location>
        <begin position="861"/>
        <end position="872"/>
    </location>
</feature>
<feature type="compositionally biased region" description="Polar residues" evidence="2">
    <location>
        <begin position="815"/>
        <end position="825"/>
    </location>
</feature>
<feature type="compositionally biased region" description="Polar residues" evidence="2">
    <location>
        <begin position="1613"/>
        <end position="1636"/>
    </location>
</feature>
<feature type="compositionally biased region" description="Low complexity" evidence="2">
    <location>
        <begin position="661"/>
        <end position="672"/>
    </location>
</feature>
<feature type="compositionally biased region" description="Low complexity" evidence="2">
    <location>
        <begin position="94"/>
        <end position="115"/>
    </location>
</feature>
<feature type="compositionally biased region" description="Low complexity" evidence="2">
    <location>
        <begin position="1050"/>
        <end position="1063"/>
    </location>
</feature>
<name>A0AAW0D9U1_9AGAR</name>
<feature type="compositionally biased region" description="Polar residues" evidence="2">
    <location>
        <begin position="133"/>
        <end position="145"/>
    </location>
</feature>
<feature type="region of interest" description="Disordered" evidence="2">
    <location>
        <begin position="1231"/>
        <end position="1262"/>
    </location>
</feature>
<feature type="compositionally biased region" description="Polar residues" evidence="2">
    <location>
        <begin position="235"/>
        <end position="254"/>
    </location>
</feature>
<gene>
    <name evidence="3" type="ORF">VNI00_006897</name>
</gene>
<feature type="region of interest" description="Disordered" evidence="2">
    <location>
        <begin position="1344"/>
        <end position="1700"/>
    </location>
</feature>
<feature type="compositionally biased region" description="Basic and acidic residues" evidence="2">
    <location>
        <begin position="1179"/>
        <end position="1188"/>
    </location>
</feature>
<feature type="compositionally biased region" description="Basic and acidic residues" evidence="2">
    <location>
        <begin position="961"/>
        <end position="983"/>
    </location>
</feature>
<feature type="compositionally biased region" description="Polar residues" evidence="2">
    <location>
        <begin position="453"/>
        <end position="472"/>
    </location>
</feature>
<feature type="compositionally biased region" description="Pro residues" evidence="2">
    <location>
        <begin position="40"/>
        <end position="51"/>
    </location>
</feature>
<feature type="compositionally biased region" description="Polar residues" evidence="2">
    <location>
        <begin position="334"/>
        <end position="353"/>
    </location>
</feature>
<feature type="compositionally biased region" description="Low complexity" evidence="2">
    <location>
        <begin position="1431"/>
        <end position="1458"/>
    </location>
</feature>
<feature type="compositionally biased region" description="Low complexity" evidence="2">
    <location>
        <begin position="1637"/>
        <end position="1649"/>
    </location>
</feature>
<comment type="caution">
    <text evidence="3">The sequence shown here is derived from an EMBL/GenBank/DDBJ whole genome shotgun (WGS) entry which is preliminary data.</text>
</comment>
<evidence type="ECO:0000256" key="1">
    <source>
        <dbReference type="SAM" id="Coils"/>
    </source>
</evidence>
<feature type="region of interest" description="Disordered" evidence="2">
    <location>
        <begin position="1"/>
        <end position="149"/>
    </location>
</feature>
<organism evidence="3 4">
    <name type="scientific">Paramarasmius palmivorus</name>
    <dbReference type="NCBI Taxonomy" id="297713"/>
    <lineage>
        <taxon>Eukaryota</taxon>
        <taxon>Fungi</taxon>
        <taxon>Dikarya</taxon>
        <taxon>Basidiomycota</taxon>
        <taxon>Agaricomycotina</taxon>
        <taxon>Agaricomycetes</taxon>
        <taxon>Agaricomycetidae</taxon>
        <taxon>Agaricales</taxon>
        <taxon>Marasmiineae</taxon>
        <taxon>Marasmiaceae</taxon>
        <taxon>Paramarasmius</taxon>
    </lineage>
</organism>
<feature type="compositionally biased region" description="Low complexity" evidence="2">
    <location>
        <begin position="360"/>
        <end position="383"/>
    </location>
</feature>
<feature type="compositionally biased region" description="Low complexity" evidence="2">
    <location>
        <begin position="1"/>
        <end position="20"/>
    </location>
</feature>